<sequence length="354" mass="38467">MLTAGMDQGSHTYDIVILDDQGPRVVLEKSYSTRFVKERPEVTLHAINGFDVKAVVLPTGFGTVLKRVEQIKEEDYLEISLKKDEPSNSSLAKVIKLFKEAKIEAYLLPSVKHLNTVPKHRKLNRFDLGTSDKVCSAALGIYTQVTRRRITPQETCFVLAELGSAFNAFVTVENGMIVDGVGGTNCWLGMAARGSVDGEVAAYLGKFSKSDAYKGGALYLFTENAELTPEELGDAARNGSQRAKMLADAYIEGVLRDISGSLGATGAKPKDIFLSGRVSGIPYFFNRISNQLERILGIGVSRMENFGSYVKEGAIGAAIIANGLVGGEFREIVESLKIKDASGSVFDDVYLKQD</sequence>
<proteinExistence type="predicted"/>
<comment type="caution">
    <text evidence="1">The sequence shown here is derived from an EMBL/GenBank/DDBJ whole genome shotgun (WGS) entry which is preliminary data.</text>
</comment>
<protein>
    <recommendedName>
        <fullName evidence="3">Butyrate kinase</fullName>
    </recommendedName>
</protein>
<dbReference type="EMBL" id="NEXC01000007">
    <property type="protein sequence ID" value="PSN84143.1"/>
    <property type="molecule type" value="Genomic_DNA"/>
</dbReference>
<name>A0A2R6ACW2_9ARCH</name>
<dbReference type="PIRSF" id="PIRSF009433">
    <property type="entry name" value="DUF1464"/>
    <property type="match status" value="1"/>
</dbReference>
<dbReference type="Pfam" id="PF07318">
    <property type="entry name" value="DUF1464"/>
    <property type="match status" value="1"/>
</dbReference>
<dbReference type="InterPro" id="IPR043129">
    <property type="entry name" value="ATPase_NBD"/>
</dbReference>
<dbReference type="InterPro" id="IPR009927">
    <property type="entry name" value="DUF1464"/>
</dbReference>
<dbReference type="SUPFAM" id="SSF53067">
    <property type="entry name" value="Actin-like ATPase domain"/>
    <property type="match status" value="1"/>
</dbReference>
<evidence type="ECO:0000313" key="2">
    <source>
        <dbReference type="Proteomes" id="UP000240880"/>
    </source>
</evidence>
<reference evidence="1 2" key="1">
    <citation type="submission" date="2017-04" db="EMBL/GenBank/DDBJ databases">
        <title>Novel microbial lineages endemic to geothermal iron-oxide mats fill important gaps in the evolutionary history of Archaea.</title>
        <authorList>
            <person name="Jay Z.J."/>
            <person name="Beam J.P."/>
            <person name="Dlakic M."/>
            <person name="Rusch D.B."/>
            <person name="Kozubal M.A."/>
            <person name="Inskeep W.P."/>
        </authorList>
    </citation>
    <scope>NUCLEOTIDE SEQUENCE [LARGE SCALE GENOMIC DNA]</scope>
    <source>
        <strain evidence="1">OSP_D</strain>
    </source>
</reference>
<dbReference type="Proteomes" id="UP000240880">
    <property type="component" value="Unassembled WGS sequence"/>
</dbReference>
<evidence type="ECO:0000313" key="1">
    <source>
        <dbReference type="EMBL" id="PSN84143.1"/>
    </source>
</evidence>
<organism evidence="1 2">
    <name type="scientific">Candidatus Marsarchaeota G1 archaeon OSP_D</name>
    <dbReference type="NCBI Taxonomy" id="1978155"/>
    <lineage>
        <taxon>Archaea</taxon>
        <taxon>Candidatus Marsarchaeota</taxon>
        <taxon>Candidatus Marsarchaeota group 1</taxon>
    </lineage>
</organism>
<accession>A0A2R6ACW2</accession>
<gene>
    <name evidence="1" type="ORF">B9Q01_02090</name>
</gene>
<evidence type="ECO:0008006" key="3">
    <source>
        <dbReference type="Google" id="ProtNLM"/>
    </source>
</evidence>
<dbReference type="AlphaFoldDB" id="A0A2R6ACW2"/>